<protein>
    <recommendedName>
        <fullName evidence="8">DUF2273 domain-containing protein</fullName>
    </recommendedName>
</protein>
<evidence type="ECO:0000313" key="4">
    <source>
        <dbReference type="EMBL" id="THC79454.1"/>
    </source>
</evidence>
<proteinExistence type="predicted"/>
<reference evidence="3 5" key="1">
    <citation type="submission" date="2017-12" db="EMBL/GenBank/DDBJ databases">
        <title>Phylogenetic diversity of female urinary microbiome.</title>
        <authorList>
            <person name="Thomas-White K."/>
            <person name="Wolfe A.J."/>
        </authorList>
    </citation>
    <scope>NUCLEOTIDE SEQUENCE [LARGE SCALE GENOMIC DNA]</scope>
    <source>
        <strain evidence="3 5">UMB0004</strain>
    </source>
</reference>
<dbReference type="EMBL" id="PKJX01000009">
    <property type="protein sequence ID" value="PLA55385.1"/>
    <property type="molecule type" value="Genomic_DNA"/>
</dbReference>
<dbReference type="Proteomes" id="UP000234212">
    <property type="component" value="Unassembled WGS sequence"/>
</dbReference>
<evidence type="ECO:0000256" key="1">
    <source>
        <dbReference type="SAM" id="Phobius"/>
    </source>
</evidence>
<evidence type="ECO:0000313" key="7">
    <source>
        <dbReference type="Proteomes" id="UP000552935"/>
    </source>
</evidence>
<sequence>MKQHRNFATALAGAMSVGFILAKLSNIPFKWWIYVGGVCGSFLGEWLFVTRKAKRKHKHAA</sequence>
<evidence type="ECO:0008006" key="8">
    <source>
        <dbReference type="Google" id="ProtNLM"/>
    </source>
</evidence>
<accession>A0A0E3CM73</accession>
<organism evidence="2 7">
    <name type="scientific">Lacticaseibacillus rhamnosus</name>
    <name type="common">Lactobacillus rhamnosus</name>
    <dbReference type="NCBI Taxonomy" id="47715"/>
    <lineage>
        <taxon>Bacteria</taxon>
        <taxon>Bacillati</taxon>
        <taxon>Bacillota</taxon>
        <taxon>Bacilli</taxon>
        <taxon>Lactobacillales</taxon>
        <taxon>Lactobacillaceae</taxon>
        <taxon>Lacticaseibacillus</taxon>
    </lineage>
</organism>
<dbReference type="OrthoDB" id="9957247at2"/>
<keyword evidence="1" id="KW-0812">Transmembrane</keyword>
<dbReference type="RefSeq" id="WP_005692296.1">
    <property type="nucleotide sequence ID" value="NZ_CABFNI010000018.1"/>
</dbReference>
<evidence type="ECO:0000313" key="2">
    <source>
        <dbReference type="EMBL" id="NZA05500.1"/>
    </source>
</evidence>
<keyword evidence="1" id="KW-0472">Membrane</keyword>
<evidence type="ECO:0000313" key="5">
    <source>
        <dbReference type="Proteomes" id="UP000234212"/>
    </source>
</evidence>
<dbReference type="AlphaFoldDB" id="A0A0E3CM73"/>
<dbReference type="Proteomes" id="UP000307517">
    <property type="component" value="Unassembled WGS sequence"/>
</dbReference>
<gene>
    <name evidence="3" type="ORF">CYJ91_13055</name>
    <name evidence="4" type="ORF">E6L36_02945</name>
    <name evidence="2" type="ORF">H0N82_10465</name>
</gene>
<reference evidence="2 7" key="3">
    <citation type="submission" date="2020-07" db="EMBL/GenBank/DDBJ databases">
        <title>Organ Donor 1.</title>
        <authorList>
            <person name="Marsh A.J."/>
            <person name="Azcarate-Peril M.A."/>
        </authorList>
    </citation>
    <scope>NUCLEOTIDE SEQUENCE [LARGE SCALE GENOMIC DNA]</scope>
    <source>
        <strain evidence="2 7">AMC0712</strain>
    </source>
</reference>
<keyword evidence="1" id="KW-1133">Transmembrane helix</keyword>
<reference evidence="4 6" key="2">
    <citation type="submission" date="2019-04" db="EMBL/GenBank/DDBJ databases">
        <title>Genome Announcement to Ensure Probiotic Safety of Lactobacillus rhamnosus UBLR-58.</title>
        <authorList>
            <person name="Sulthana A."/>
            <person name="Lakshmi S.G."/>
            <person name="Madempudi R.S."/>
        </authorList>
    </citation>
    <scope>NUCLEOTIDE SEQUENCE [LARGE SCALE GENOMIC DNA]</scope>
    <source>
        <strain evidence="4 6">UBLR-58</strain>
    </source>
</reference>
<dbReference type="GeneID" id="69832754"/>
<name>A0A0E3CM73_LACRH</name>
<feature type="transmembrane region" description="Helical" evidence="1">
    <location>
        <begin position="7"/>
        <end position="25"/>
    </location>
</feature>
<dbReference type="EMBL" id="JACCKI010000008">
    <property type="protein sequence ID" value="NZA05500.1"/>
    <property type="molecule type" value="Genomic_DNA"/>
</dbReference>
<evidence type="ECO:0000313" key="6">
    <source>
        <dbReference type="Proteomes" id="UP000307517"/>
    </source>
</evidence>
<dbReference type="Proteomes" id="UP000552935">
    <property type="component" value="Unassembled WGS sequence"/>
</dbReference>
<comment type="caution">
    <text evidence="2">The sequence shown here is derived from an EMBL/GenBank/DDBJ whole genome shotgun (WGS) entry which is preliminary data.</text>
</comment>
<dbReference type="EMBL" id="SSHM01000001">
    <property type="protein sequence ID" value="THC79454.1"/>
    <property type="molecule type" value="Genomic_DNA"/>
</dbReference>
<evidence type="ECO:0000313" key="3">
    <source>
        <dbReference type="EMBL" id="PLA55385.1"/>
    </source>
</evidence>
<feature type="transmembrane region" description="Helical" evidence="1">
    <location>
        <begin position="31"/>
        <end position="49"/>
    </location>
</feature>